<dbReference type="InterPro" id="IPR036638">
    <property type="entry name" value="HLH_DNA-bd_sf"/>
</dbReference>
<feature type="compositionally biased region" description="Basic residues" evidence="6">
    <location>
        <begin position="138"/>
        <end position="156"/>
    </location>
</feature>
<dbReference type="Proteomes" id="UP001459277">
    <property type="component" value="Unassembled WGS sequence"/>
</dbReference>
<evidence type="ECO:0000256" key="2">
    <source>
        <dbReference type="ARBA" id="ARBA00023015"/>
    </source>
</evidence>
<dbReference type="GO" id="GO:0046983">
    <property type="term" value="F:protein dimerization activity"/>
    <property type="evidence" value="ECO:0007669"/>
    <property type="project" value="InterPro"/>
</dbReference>
<evidence type="ECO:0000259" key="7">
    <source>
        <dbReference type="PROSITE" id="PS50888"/>
    </source>
</evidence>
<dbReference type="SMART" id="SM00353">
    <property type="entry name" value="HLH"/>
    <property type="match status" value="1"/>
</dbReference>
<comment type="caution">
    <text evidence="8">The sequence shown here is derived from an EMBL/GenBank/DDBJ whole genome shotgun (WGS) entry which is preliminary data.</text>
</comment>
<evidence type="ECO:0000256" key="1">
    <source>
        <dbReference type="ARBA" id="ARBA00004123"/>
    </source>
</evidence>
<dbReference type="SUPFAM" id="SSF47459">
    <property type="entry name" value="HLH, helix-loop-helix DNA-binding domain"/>
    <property type="match status" value="1"/>
</dbReference>
<dbReference type="InterPro" id="IPR011598">
    <property type="entry name" value="bHLH_dom"/>
</dbReference>
<feature type="compositionally biased region" description="Basic and acidic residues" evidence="6">
    <location>
        <begin position="167"/>
        <end position="178"/>
    </location>
</feature>
<name>A0AAW2DS40_9ROSI</name>
<keyword evidence="3" id="KW-0804">Transcription</keyword>
<dbReference type="GO" id="GO:0000977">
    <property type="term" value="F:RNA polymerase II transcription regulatory region sequence-specific DNA binding"/>
    <property type="evidence" value="ECO:0007669"/>
    <property type="project" value="TreeGrafter"/>
</dbReference>
<dbReference type="Pfam" id="PF00010">
    <property type="entry name" value="HLH"/>
    <property type="match status" value="1"/>
</dbReference>
<evidence type="ECO:0000256" key="5">
    <source>
        <dbReference type="SAM" id="Coils"/>
    </source>
</evidence>
<feature type="region of interest" description="Disordered" evidence="6">
    <location>
        <begin position="124"/>
        <end position="182"/>
    </location>
</feature>
<dbReference type="AlphaFoldDB" id="A0AAW2DS40"/>
<accession>A0AAW2DS40</accession>
<dbReference type="PROSITE" id="PS50888">
    <property type="entry name" value="BHLH"/>
    <property type="match status" value="1"/>
</dbReference>
<evidence type="ECO:0000313" key="9">
    <source>
        <dbReference type="Proteomes" id="UP001459277"/>
    </source>
</evidence>
<dbReference type="GO" id="GO:0090575">
    <property type="term" value="C:RNA polymerase II transcription regulator complex"/>
    <property type="evidence" value="ECO:0007669"/>
    <property type="project" value="TreeGrafter"/>
</dbReference>
<sequence length="340" mass="38223">MDHLDAWPGLDDPLYLETSDNLWPLLGESSISKPSELADNINDVLDPSVFLAQEHSALVESRNNIDEGLQENGLSFHKDDNLSTILDASNDPWPFAEESNVYHDTNCALDSSMLLDQELPVPLADSSTEKVMPGKGLNSKRPRERNHGLKRIQPRKKVVEPNAEEGSASKKQDHNAKERVRRKNLNTSYLALGSLLPDSRRSKKRWSAPVIMDRILDYVPELENEIKKLTLRKKDMLSALENQQNLDQTPQIKVQAPTVSVHEVKEGQVIIQICLQKDREDVLSNLIRNLEAKDMCIKSASTFHISDDSSSYHLHVEMDGSSLGAECIAVLKEKVTSWLC</sequence>
<evidence type="ECO:0000313" key="8">
    <source>
        <dbReference type="EMBL" id="KAL0013211.1"/>
    </source>
</evidence>
<comment type="subcellular location">
    <subcellularLocation>
        <location evidence="1">Nucleus</location>
    </subcellularLocation>
</comment>
<reference evidence="8 9" key="1">
    <citation type="submission" date="2024-01" db="EMBL/GenBank/DDBJ databases">
        <title>A telomere-to-telomere, gap-free genome of sweet tea (Lithocarpus litseifolius).</title>
        <authorList>
            <person name="Zhou J."/>
        </authorList>
    </citation>
    <scope>NUCLEOTIDE SEQUENCE [LARGE SCALE GENOMIC DNA]</scope>
    <source>
        <strain evidence="8">Zhou-2022a</strain>
        <tissue evidence="8">Leaf</tissue>
    </source>
</reference>
<protein>
    <recommendedName>
        <fullName evidence="7">BHLH domain-containing protein</fullName>
    </recommendedName>
</protein>
<dbReference type="PANTHER" id="PTHR13935">
    <property type="entry name" value="ACHAETE-SCUTE TRANSCRIPTION FACTOR-RELATED"/>
    <property type="match status" value="1"/>
</dbReference>
<organism evidence="8 9">
    <name type="scientific">Lithocarpus litseifolius</name>
    <dbReference type="NCBI Taxonomy" id="425828"/>
    <lineage>
        <taxon>Eukaryota</taxon>
        <taxon>Viridiplantae</taxon>
        <taxon>Streptophyta</taxon>
        <taxon>Embryophyta</taxon>
        <taxon>Tracheophyta</taxon>
        <taxon>Spermatophyta</taxon>
        <taxon>Magnoliopsida</taxon>
        <taxon>eudicotyledons</taxon>
        <taxon>Gunneridae</taxon>
        <taxon>Pentapetalae</taxon>
        <taxon>rosids</taxon>
        <taxon>fabids</taxon>
        <taxon>Fagales</taxon>
        <taxon>Fagaceae</taxon>
        <taxon>Lithocarpus</taxon>
    </lineage>
</organism>
<dbReference type="Gene3D" id="4.10.280.10">
    <property type="entry name" value="Helix-loop-helix DNA-binding domain"/>
    <property type="match status" value="1"/>
</dbReference>
<dbReference type="PANTHER" id="PTHR13935:SF104">
    <property type="entry name" value="TRANSCRIPTION FACTOR BHLH160"/>
    <property type="match status" value="1"/>
</dbReference>
<keyword evidence="4" id="KW-0539">Nucleus</keyword>
<keyword evidence="5" id="KW-0175">Coiled coil</keyword>
<dbReference type="InterPro" id="IPR015660">
    <property type="entry name" value="MASH1/Ascl1a-like"/>
</dbReference>
<feature type="coiled-coil region" evidence="5">
    <location>
        <begin position="219"/>
        <end position="246"/>
    </location>
</feature>
<keyword evidence="9" id="KW-1185">Reference proteome</keyword>
<dbReference type="GO" id="GO:0000981">
    <property type="term" value="F:DNA-binding transcription factor activity, RNA polymerase II-specific"/>
    <property type="evidence" value="ECO:0007669"/>
    <property type="project" value="TreeGrafter"/>
</dbReference>
<evidence type="ECO:0000256" key="4">
    <source>
        <dbReference type="ARBA" id="ARBA00023242"/>
    </source>
</evidence>
<keyword evidence="2" id="KW-0805">Transcription regulation</keyword>
<dbReference type="EMBL" id="JAZDWU010000001">
    <property type="protein sequence ID" value="KAL0013211.1"/>
    <property type="molecule type" value="Genomic_DNA"/>
</dbReference>
<evidence type="ECO:0000256" key="3">
    <source>
        <dbReference type="ARBA" id="ARBA00023163"/>
    </source>
</evidence>
<gene>
    <name evidence="8" type="ORF">SO802_000280</name>
</gene>
<proteinExistence type="predicted"/>
<evidence type="ECO:0000256" key="6">
    <source>
        <dbReference type="SAM" id="MobiDB-lite"/>
    </source>
</evidence>
<feature type="domain" description="BHLH" evidence="7">
    <location>
        <begin position="169"/>
        <end position="222"/>
    </location>
</feature>